<name>A0A4U8Q647_9FIRM</name>
<dbReference type="STRING" id="180332.GCA_000797495_00959"/>
<dbReference type="GO" id="GO:0016887">
    <property type="term" value="F:ATP hydrolysis activity"/>
    <property type="evidence" value="ECO:0007669"/>
    <property type="project" value="InterPro"/>
</dbReference>
<keyword evidence="3" id="KW-0547">Nucleotide-binding</keyword>
<dbReference type="InterPro" id="IPR017871">
    <property type="entry name" value="ABC_transporter-like_CS"/>
</dbReference>
<evidence type="ECO:0000313" key="7">
    <source>
        <dbReference type="Proteomes" id="UP000306509"/>
    </source>
</evidence>
<evidence type="ECO:0000256" key="3">
    <source>
        <dbReference type="ARBA" id="ARBA00022741"/>
    </source>
</evidence>
<accession>A0A4U8Q647</accession>
<comment type="similarity">
    <text evidence="1">Belongs to the ABC transporter superfamily.</text>
</comment>
<dbReference type="Gene3D" id="3.40.50.300">
    <property type="entry name" value="P-loop containing nucleotide triphosphate hydrolases"/>
    <property type="match status" value="1"/>
</dbReference>
<dbReference type="EMBL" id="QGQD01000061">
    <property type="protein sequence ID" value="TLC99938.1"/>
    <property type="molecule type" value="Genomic_DNA"/>
</dbReference>
<keyword evidence="4 6" id="KW-0067">ATP-binding</keyword>
<keyword evidence="6" id="KW-0378">Hydrolase</keyword>
<reference evidence="6 7" key="1">
    <citation type="journal article" date="2019" name="Anaerobe">
        <title>Detection of Robinsoniella peoriensis in multiple bone samples of a trauma patient.</title>
        <authorList>
            <person name="Schrottner P."/>
            <person name="Hartwich K."/>
            <person name="Bunk B."/>
            <person name="Schober I."/>
            <person name="Helbig S."/>
            <person name="Rudolph W.W."/>
            <person name="Gunzer F."/>
        </authorList>
    </citation>
    <scope>NUCLEOTIDE SEQUENCE [LARGE SCALE GENOMIC DNA]</scope>
    <source>
        <strain evidence="6 7">DSM 106044</strain>
    </source>
</reference>
<evidence type="ECO:0000256" key="1">
    <source>
        <dbReference type="ARBA" id="ARBA00005417"/>
    </source>
</evidence>
<gene>
    <name evidence="6" type="primary">adcC</name>
    <name evidence="6" type="ORF">DSM106044_03240</name>
</gene>
<dbReference type="Proteomes" id="UP000306509">
    <property type="component" value="Unassembled WGS sequence"/>
</dbReference>
<comment type="caution">
    <text evidence="6">The sequence shown here is derived from an EMBL/GenBank/DDBJ whole genome shotgun (WGS) entry which is preliminary data.</text>
</comment>
<dbReference type="InterPro" id="IPR003439">
    <property type="entry name" value="ABC_transporter-like_ATP-bd"/>
</dbReference>
<dbReference type="EC" id="3.6.3.-" evidence="6"/>
<dbReference type="RefSeq" id="WP_138002965.1">
    <property type="nucleotide sequence ID" value="NZ_QGQD01000061.1"/>
</dbReference>
<dbReference type="InterPro" id="IPR003593">
    <property type="entry name" value="AAA+_ATPase"/>
</dbReference>
<feature type="domain" description="ABC transporter" evidence="5">
    <location>
        <begin position="4"/>
        <end position="220"/>
    </location>
</feature>
<dbReference type="SMART" id="SM00382">
    <property type="entry name" value="AAA"/>
    <property type="match status" value="1"/>
</dbReference>
<dbReference type="GO" id="GO:0005524">
    <property type="term" value="F:ATP binding"/>
    <property type="evidence" value="ECO:0007669"/>
    <property type="project" value="UniProtKB-KW"/>
</dbReference>
<sequence length="220" mass="24859">MNIVSMDNITFRYADVPILKNLSLKIGEEEYVLLTGENGSGKSTLLKLLLGELQPQEGRVEIFEKETTHVFSDGRIGYVPQNSISHNQSFPATVEEIMLTGLYLQIGRFRLPGRKHRERVRKTLEELGMESFMKNRIGELSGGQQQRIMLARALVGNPELLVLDEPTAGMDAESVKNFYRLLNELNLSRKVTIFLVTHGSTTDCIGAHRILKMKEGKIRE</sequence>
<dbReference type="PROSITE" id="PS00211">
    <property type="entry name" value="ABC_TRANSPORTER_1"/>
    <property type="match status" value="1"/>
</dbReference>
<evidence type="ECO:0000256" key="2">
    <source>
        <dbReference type="ARBA" id="ARBA00022448"/>
    </source>
</evidence>
<keyword evidence="2" id="KW-0813">Transport</keyword>
<evidence type="ECO:0000313" key="6">
    <source>
        <dbReference type="EMBL" id="TLC99938.1"/>
    </source>
</evidence>
<keyword evidence="7" id="KW-1185">Reference proteome</keyword>
<dbReference type="Pfam" id="PF00005">
    <property type="entry name" value="ABC_tran"/>
    <property type="match status" value="1"/>
</dbReference>
<evidence type="ECO:0000259" key="5">
    <source>
        <dbReference type="PROSITE" id="PS50893"/>
    </source>
</evidence>
<dbReference type="InterPro" id="IPR050153">
    <property type="entry name" value="Metal_Ion_Import_ABC"/>
</dbReference>
<dbReference type="PANTHER" id="PTHR42734:SF17">
    <property type="entry name" value="METAL TRANSPORT SYSTEM ATP-BINDING PROTEIN TM_0124-RELATED"/>
    <property type="match status" value="1"/>
</dbReference>
<dbReference type="PROSITE" id="PS50893">
    <property type="entry name" value="ABC_TRANSPORTER_2"/>
    <property type="match status" value="1"/>
</dbReference>
<protein>
    <submittedName>
        <fullName evidence="6">Putative zinc transport system ATP-binding protein AdcC</fullName>
        <ecNumber evidence="6">3.6.3.-</ecNumber>
    </submittedName>
</protein>
<organism evidence="6 7">
    <name type="scientific">Robinsoniella peoriensis</name>
    <dbReference type="NCBI Taxonomy" id="180332"/>
    <lineage>
        <taxon>Bacteria</taxon>
        <taxon>Bacillati</taxon>
        <taxon>Bacillota</taxon>
        <taxon>Clostridia</taxon>
        <taxon>Lachnospirales</taxon>
        <taxon>Lachnospiraceae</taxon>
        <taxon>Robinsoniella</taxon>
    </lineage>
</organism>
<proteinExistence type="inferred from homology"/>
<dbReference type="SUPFAM" id="SSF52540">
    <property type="entry name" value="P-loop containing nucleoside triphosphate hydrolases"/>
    <property type="match status" value="1"/>
</dbReference>
<dbReference type="InterPro" id="IPR027417">
    <property type="entry name" value="P-loop_NTPase"/>
</dbReference>
<evidence type="ECO:0000256" key="4">
    <source>
        <dbReference type="ARBA" id="ARBA00022840"/>
    </source>
</evidence>
<dbReference type="AlphaFoldDB" id="A0A4U8Q647"/>
<dbReference type="PANTHER" id="PTHR42734">
    <property type="entry name" value="METAL TRANSPORT SYSTEM ATP-BINDING PROTEIN TM_0124-RELATED"/>
    <property type="match status" value="1"/>
</dbReference>